<dbReference type="GO" id="GO:0005576">
    <property type="term" value="C:extracellular region"/>
    <property type="evidence" value="ECO:0007669"/>
    <property type="project" value="UniProtKB-SubCell"/>
</dbReference>
<dbReference type="InterPro" id="IPR055372">
    <property type="entry name" value="CBM96"/>
</dbReference>
<evidence type="ECO:0000259" key="4">
    <source>
        <dbReference type="Pfam" id="PF24517"/>
    </source>
</evidence>
<gene>
    <name evidence="5" type="ORF">HCN56_21725</name>
</gene>
<dbReference type="Proteomes" id="UP000578686">
    <property type="component" value="Unassembled WGS sequence"/>
</dbReference>
<evidence type="ECO:0000256" key="2">
    <source>
        <dbReference type="ARBA" id="ARBA00022525"/>
    </source>
</evidence>
<proteinExistence type="predicted"/>
<evidence type="ECO:0000256" key="3">
    <source>
        <dbReference type="ARBA" id="ARBA00022729"/>
    </source>
</evidence>
<dbReference type="RefSeq" id="WP_167973708.1">
    <property type="nucleotide sequence ID" value="NZ_JAAVJD010000248.1"/>
</dbReference>
<feature type="domain" description="Carbohydrate-binding module family 96" evidence="4">
    <location>
        <begin position="48"/>
        <end position="177"/>
    </location>
</feature>
<keyword evidence="3" id="KW-0732">Signal</keyword>
<keyword evidence="6" id="KW-1185">Reference proteome</keyword>
<evidence type="ECO:0000313" key="5">
    <source>
        <dbReference type="EMBL" id="NJQ08127.1"/>
    </source>
</evidence>
<reference evidence="5 6" key="1">
    <citation type="submission" date="2020-03" db="EMBL/GenBank/DDBJ databases">
        <title>Draft genome of Streptomyces sp. ventii, isolated from the Axial Seamount in the Pacific Ocean, and resequencing of the two type strains Streptomyces lonarensis strain NCL 716 and Streptomyces bohaiensis strain 11A07.</title>
        <authorList>
            <person name="Loughran R.M."/>
            <person name="Pfannmuller K.M."/>
            <person name="Wasson B.J."/>
            <person name="Deadmond M.C."/>
            <person name="Paddock B.E."/>
            <person name="Koyack M.J."/>
            <person name="Gallegos D.A."/>
            <person name="Mitchell E.A."/>
            <person name="Ushijima B."/>
            <person name="Saw J.H."/>
            <person name="Mcphail K.L."/>
            <person name="Videau P."/>
        </authorList>
    </citation>
    <scope>NUCLEOTIDE SEQUENCE [LARGE SCALE GENOMIC DNA]</scope>
    <source>
        <strain evidence="5 6">NCL716</strain>
    </source>
</reference>
<sequence length="218" mass="22788">PDAGVTVLTAEDDLVELLVETGGTHGGSHTVTFGAGPPPALRRTRLIPAEATATVRAGRHAGRPSPGPDRLTVRHAAAPDGTARALLRFALPPDLPARGVERAVLWVFGAIPKDPDSRAADMLQHPLRAHAAAPGHRAWQEATVTWHSAPRPGPPLGEAWATTYSDWAGLDVTAALGAGRAPLTLVLAQDDPGPLTELAGRTAARPAVRPLLHLVHRL</sequence>
<comment type="caution">
    <text evidence="5">The sequence shown here is derived from an EMBL/GenBank/DDBJ whole genome shotgun (WGS) entry which is preliminary data.</text>
</comment>
<evidence type="ECO:0000313" key="6">
    <source>
        <dbReference type="Proteomes" id="UP000578686"/>
    </source>
</evidence>
<evidence type="ECO:0000256" key="1">
    <source>
        <dbReference type="ARBA" id="ARBA00004613"/>
    </source>
</evidence>
<keyword evidence="2" id="KW-0964">Secreted</keyword>
<dbReference type="AlphaFoldDB" id="A0A7X6D4Q2"/>
<comment type="subcellular location">
    <subcellularLocation>
        <location evidence="1">Secreted</location>
    </subcellularLocation>
</comment>
<accession>A0A7X6D4Q2</accession>
<organism evidence="5 6">
    <name type="scientific">Streptomyces lonarensis</name>
    <dbReference type="NCBI Taxonomy" id="700599"/>
    <lineage>
        <taxon>Bacteria</taxon>
        <taxon>Bacillati</taxon>
        <taxon>Actinomycetota</taxon>
        <taxon>Actinomycetes</taxon>
        <taxon>Kitasatosporales</taxon>
        <taxon>Streptomycetaceae</taxon>
        <taxon>Streptomyces</taxon>
    </lineage>
</organism>
<dbReference type="NCBIfam" id="NF033679">
    <property type="entry name" value="DNRLRE_dom"/>
    <property type="match status" value="1"/>
</dbReference>
<dbReference type="EMBL" id="JAAVJD010000248">
    <property type="protein sequence ID" value="NJQ08127.1"/>
    <property type="molecule type" value="Genomic_DNA"/>
</dbReference>
<dbReference type="Pfam" id="PF24517">
    <property type="entry name" value="CBM96"/>
    <property type="match status" value="1"/>
</dbReference>
<feature type="non-terminal residue" evidence="5">
    <location>
        <position position="1"/>
    </location>
</feature>
<protein>
    <submittedName>
        <fullName evidence="5">DNRLRE domain-containing protein</fullName>
    </submittedName>
</protein>
<name>A0A7X6D4Q2_9ACTN</name>